<dbReference type="SUPFAM" id="SSF55874">
    <property type="entry name" value="ATPase domain of HSP90 chaperone/DNA topoisomerase II/histidine kinase"/>
    <property type="match status" value="1"/>
</dbReference>
<dbReference type="GO" id="GO:0000155">
    <property type="term" value="F:phosphorelay sensor kinase activity"/>
    <property type="evidence" value="ECO:0007669"/>
    <property type="project" value="InterPro"/>
</dbReference>
<evidence type="ECO:0000256" key="6">
    <source>
        <dbReference type="ARBA" id="ARBA00022679"/>
    </source>
</evidence>
<evidence type="ECO:0000256" key="7">
    <source>
        <dbReference type="ARBA" id="ARBA00022741"/>
    </source>
</evidence>
<evidence type="ECO:0000256" key="1">
    <source>
        <dbReference type="ARBA" id="ARBA00000085"/>
    </source>
</evidence>
<keyword evidence="12" id="KW-0812">Transmembrane</keyword>
<dbReference type="GO" id="GO:0005886">
    <property type="term" value="C:plasma membrane"/>
    <property type="evidence" value="ECO:0007669"/>
    <property type="project" value="UniProtKB-SubCell"/>
</dbReference>
<dbReference type="PANTHER" id="PTHR43547:SF2">
    <property type="entry name" value="HYBRID SIGNAL TRANSDUCTION HISTIDINE KINASE C"/>
    <property type="match status" value="1"/>
</dbReference>
<evidence type="ECO:0000256" key="11">
    <source>
        <dbReference type="ARBA" id="ARBA00023136"/>
    </source>
</evidence>
<dbReference type="Pfam" id="PF02518">
    <property type="entry name" value="HATPase_c"/>
    <property type="match status" value="1"/>
</dbReference>
<dbReference type="SMART" id="SM00388">
    <property type="entry name" value="HisKA"/>
    <property type="match status" value="1"/>
</dbReference>
<comment type="subcellular location">
    <subcellularLocation>
        <location evidence="2">Cell membrane</location>
    </subcellularLocation>
</comment>
<organism evidence="14 15">
    <name type="scientific">candidate division WWE3 bacterium GW2011_GWC2_41_23</name>
    <dbReference type="NCBI Taxonomy" id="1619123"/>
    <lineage>
        <taxon>Bacteria</taxon>
        <taxon>Katanobacteria</taxon>
    </lineage>
</organism>
<feature type="transmembrane region" description="Helical" evidence="12">
    <location>
        <begin position="6"/>
        <end position="24"/>
    </location>
</feature>
<accession>A0A0G0VTM7</accession>
<evidence type="ECO:0000313" key="15">
    <source>
        <dbReference type="Proteomes" id="UP000033947"/>
    </source>
</evidence>
<dbReference type="InterPro" id="IPR003661">
    <property type="entry name" value="HisK_dim/P_dom"/>
</dbReference>
<keyword evidence="10" id="KW-0902">Two-component regulatory system</keyword>
<keyword evidence="9" id="KW-0067">ATP-binding</keyword>
<keyword evidence="7" id="KW-0547">Nucleotide-binding</keyword>
<dbReference type="PANTHER" id="PTHR43547">
    <property type="entry name" value="TWO-COMPONENT HISTIDINE KINASE"/>
    <property type="match status" value="1"/>
</dbReference>
<comment type="caution">
    <text evidence="14">The sequence shown here is derived from an EMBL/GenBank/DDBJ whole genome shotgun (WGS) entry which is preliminary data.</text>
</comment>
<evidence type="ECO:0000256" key="2">
    <source>
        <dbReference type="ARBA" id="ARBA00004236"/>
    </source>
</evidence>
<evidence type="ECO:0000256" key="5">
    <source>
        <dbReference type="ARBA" id="ARBA00022553"/>
    </source>
</evidence>
<dbReference type="Gene3D" id="3.30.565.10">
    <property type="entry name" value="Histidine kinase-like ATPase, C-terminal domain"/>
    <property type="match status" value="1"/>
</dbReference>
<dbReference type="AlphaFoldDB" id="A0A0G0VTM7"/>
<dbReference type="InterPro" id="IPR036097">
    <property type="entry name" value="HisK_dim/P_sf"/>
</dbReference>
<keyword evidence="12" id="KW-1133">Transmembrane helix</keyword>
<keyword evidence="5" id="KW-0597">Phosphoprotein</keyword>
<dbReference type="InterPro" id="IPR005467">
    <property type="entry name" value="His_kinase_dom"/>
</dbReference>
<evidence type="ECO:0000313" key="14">
    <source>
        <dbReference type="EMBL" id="KKS03062.1"/>
    </source>
</evidence>
<dbReference type="FunFam" id="3.30.565.10:FF:000023">
    <property type="entry name" value="PAS domain-containing sensor histidine kinase"/>
    <property type="match status" value="1"/>
</dbReference>
<dbReference type="SMART" id="SM00387">
    <property type="entry name" value="HATPase_c"/>
    <property type="match status" value="1"/>
</dbReference>
<gene>
    <name evidence="14" type="ORF">UU55_C0006G0032</name>
</gene>
<comment type="catalytic activity">
    <reaction evidence="1">
        <text>ATP + protein L-histidine = ADP + protein N-phospho-L-histidine.</text>
        <dbReference type="EC" id="2.7.13.3"/>
    </reaction>
</comment>
<keyword evidence="11 12" id="KW-0472">Membrane</keyword>
<protein>
    <recommendedName>
        <fullName evidence="3">histidine kinase</fullName>
        <ecNumber evidence="3">2.7.13.3</ecNumber>
    </recommendedName>
</protein>
<dbReference type="Proteomes" id="UP000033947">
    <property type="component" value="Unassembled WGS sequence"/>
</dbReference>
<evidence type="ECO:0000256" key="12">
    <source>
        <dbReference type="SAM" id="Phobius"/>
    </source>
</evidence>
<evidence type="ECO:0000256" key="9">
    <source>
        <dbReference type="ARBA" id="ARBA00022840"/>
    </source>
</evidence>
<dbReference type="InterPro" id="IPR036890">
    <property type="entry name" value="HATPase_C_sf"/>
</dbReference>
<keyword evidence="8 14" id="KW-0418">Kinase</keyword>
<keyword evidence="4" id="KW-1003">Cell membrane</keyword>
<evidence type="ECO:0000256" key="4">
    <source>
        <dbReference type="ARBA" id="ARBA00022475"/>
    </source>
</evidence>
<feature type="domain" description="Histidine kinase" evidence="13">
    <location>
        <begin position="60"/>
        <end position="277"/>
    </location>
</feature>
<evidence type="ECO:0000256" key="10">
    <source>
        <dbReference type="ARBA" id="ARBA00023012"/>
    </source>
</evidence>
<name>A0A0G0VTM7_UNCKA</name>
<dbReference type="EC" id="2.7.13.3" evidence="3"/>
<proteinExistence type="predicted"/>
<dbReference type="Pfam" id="PF00512">
    <property type="entry name" value="HisKA"/>
    <property type="match status" value="1"/>
</dbReference>
<reference evidence="14 15" key="1">
    <citation type="journal article" date="2015" name="Nature">
        <title>rRNA introns, odd ribosomes, and small enigmatic genomes across a large radiation of phyla.</title>
        <authorList>
            <person name="Brown C.T."/>
            <person name="Hug L.A."/>
            <person name="Thomas B.C."/>
            <person name="Sharon I."/>
            <person name="Castelle C.J."/>
            <person name="Singh A."/>
            <person name="Wilkins M.J."/>
            <person name="Williams K.H."/>
            <person name="Banfield J.F."/>
        </authorList>
    </citation>
    <scope>NUCLEOTIDE SEQUENCE [LARGE SCALE GENOMIC DNA]</scope>
</reference>
<dbReference type="GO" id="GO:0005524">
    <property type="term" value="F:ATP binding"/>
    <property type="evidence" value="ECO:0007669"/>
    <property type="project" value="UniProtKB-KW"/>
</dbReference>
<dbReference type="EMBL" id="LCBB01000006">
    <property type="protein sequence ID" value="KKS03062.1"/>
    <property type="molecule type" value="Genomic_DNA"/>
</dbReference>
<evidence type="ECO:0000256" key="3">
    <source>
        <dbReference type="ARBA" id="ARBA00012438"/>
    </source>
</evidence>
<evidence type="ECO:0000256" key="8">
    <source>
        <dbReference type="ARBA" id="ARBA00022777"/>
    </source>
</evidence>
<keyword evidence="6" id="KW-0808">Transferase</keyword>
<evidence type="ECO:0000259" key="13">
    <source>
        <dbReference type="PROSITE" id="PS50109"/>
    </source>
</evidence>
<sequence>METYNIWLIIAESILLLIISVILFRKSSELNKLLEQISKLKSDGITQSGFFGGNKDYIPMLVHELRAPLSVIKGASDLLLKQAAELDAEQIHNLLSQVKENSNAMLKIVADILDVSKIGAGRFEINKVYANLNDTLKEEWSYFNPLAQVKGVTLEIELNENFGNFSFDPERIKQVMGNLLSNAIKFTPEGGKVTVSANRFDHHAEVTVADTGLGIPEGEKDLLFKPFSQTSNHSKIREKGTGLGLVIVKAIVEAHKGDIRVEDNKPTGAKFVFTLPL</sequence>
<dbReference type="CDD" id="cd00082">
    <property type="entry name" value="HisKA"/>
    <property type="match status" value="1"/>
</dbReference>
<dbReference type="Gene3D" id="1.10.287.130">
    <property type="match status" value="1"/>
</dbReference>
<dbReference type="InterPro" id="IPR003594">
    <property type="entry name" value="HATPase_dom"/>
</dbReference>
<dbReference type="PROSITE" id="PS50109">
    <property type="entry name" value="HIS_KIN"/>
    <property type="match status" value="1"/>
</dbReference>
<dbReference type="InterPro" id="IPR004358">
    <property type="entry name" value="Sig_transdc_His_kin-like_C"/>
</dbReference>
<dbReference type="PRINTS" id="PR00344">
    <property type="entry name" value="BCTRLSENSOR"/>
</dbReference>
<dbReference type="SUPFAM" id="SSF47384">
    <property type="entry name" value="Homodimeric domain of signal transducing histidine kinase"/>
    <property type="match status" value="1"/>
</dbReference>